<evidence type="ECO:0000313" key="2">
    <source>
        <dbReference type="EMBL" id="KAK9825059.1"/>
    </source>
</evidence>
<dbReference type="Proteomes" id="UP001438707">
    <property type="component" value="Unassembled WGS sequence"/>
</dbReference>
<feature type="compositionally biased region" description="Low complexity" evidence="1">
    <location>
        <begin position="191"/>
        <end position="209"/>
    </location>
</feature>
<evidence type="ECO:0000256" key="1">
    <source>
        <dbReference type="SAM" id="MobiDB-lite"/>
    </source>
</evidence>
<feature type="region of interest" description="Disordered" evidence="1">
    <location>
        <begin position="641"/>
        <end position="678"/>
    </location>
</feature>
<reference evidence="2 3" key="1">
    <citation type="journal article" date="2024" name="Nat. Commun.">
        <title>Phylogenomics reveals the evolutionary origins of lichenization in chlorophyte algae.</title>
        <authorList>
            <person name="Puginier C."/>
            <person name="Libourel C."/>
            <person name="Otte J."/>
            <person name="Skaloud P."/>
            <person name="Haon M."/>
            <person name="Grisel S."/>
            <person name="Petersen M."/>
            <person name="Berrin J.G."/>
            <person name="Delaux P.M."/>
            <person name="Dal Grande F."/>
            <person name="Keller J."/>
        </authorList>
    </citation>
    <scope>NUCLEOTIDE SEQUENCE [LARGE SCALE GENOMIC DNA]</scope>
    <source>
        <strain evidence="2 3">SAG 2145</strain>
    </source>
</reference>
<name>A0AAW1QUC0_9CHLO</name>
<feature type="compositionally biased region" description="Polar residues" evidence="1">
    <location>
        <begin position="364"/>
        <end position="373"/>
    </location>
</feature>
<feature type="compositionally biased region" description="Polar residues" evidence="1">
    <location>
        <begin position="489"/>
        <end position="523"/>
    </location>
</feature>
<feature type="compositionally biased region" description="Low complexity" evidence="1">
    <location>
        <begin position="545"/>
        <end position="557"/>
    </location>
</feature>
<dbReference type="AlphaFoldDB" id="A0AAW1QUC0"/>
<keyword evidence="3" id="KW-1185">Reference proteome</keyword>
<evidence type="ECO:0000313" key="3">
    <source>
        <dbReference type="Proteomes" id="UP001438707"/>
    </source>
</evidence>
<organism evidence="2 3">
    <name type="scientific">Apatococcus lobatus</name>
    <dbReference type="NCBI Taxonomy" id="904363"/>
    <lineage>
        <taxon>Eukaryota</taxon>
        <taxon>Viridiplantae</taxon>
        <taxon>Chlorophyta</taxon>
        <taxon>core chlorophytes</taxon>
        <taxon>Trebouxiophyceae</taxon>
        <taxon>Chlorellales</taxon>
        <taxon>Chlorellaceae</taxon>
        <taxon>Apatococcus</taxon>
    </lineage>
</organism>
<comment type="caution">
    <text evidence="2">The sequence shown here is derived from an EMBL/GenBank/DDBJ whole genome shotgun (WGS) entry which is preliminary data.</text>
</comment>
<feature type="compositionally biased region" description="Low complexity" evidence="1">
    <location>
        <begin position="222"/>
        <end position="236"/>
    </location>
</feature>
<sequence length="765" mass="82100">MEEWPTVELTSSGVVPFPIDLCWAITRDFGSIGKVWDGMMMAGESRRVRSRMLEDVPGTCVGGFRRLEVGDMILVQQLDAVDDEEHKLKYHAVEHPMNRWDPPGSFVNDGWTITMKPVSFGNMTHIHMTGKFMTEPEHVREMSGFIKEMCNGVVTGVDTFLTKAAAAGMLQHGGPGLAWQQPSWQQPSCTAPPHYHPQYPQQHPQQAQQMRSAPRTAPPSYQQQFQQQQQQPWGAQQMNIPAQHTANAGAGMTHQMHGSATRTSQQLHQAQQMMNVMAQNAGSSAQSHVTLAGNSTSYAMHQAQQVPPAMGYSTGHPDSSNDQYMAAHSRRPVHHAEQASTGMAYRSGHSTADDAEYPAARIGPSTQPTQQGASHGMGLNPSFVSLGNAGLPTASSMNLLSQQLPSSAVASQGSVSAQYSAIHQNSMRGSAGPSPASSQPPSRSAARTSSMSGSAASPVMMPAASPAASPTASLPHSVDRRRLVPPGSTAPSGQPHSTAPISCDSDASSSGQLHRTPSASPSAWPSGMSAVGISAAQLNVDGPTSHASSTISSRGSSQQVPSHNSPQLNHLPQQAIYSGGNSQQIPSQPQMHQLLQQASLQAQQPTQMYTFGEEQRGPSAKIHDNAGQQSLHHQALMSHTGPSLTMLSSSHVHQQQQQSGQGLHSMTHPSHQSSHQDQQMSHQMQQMRHQAQQMGQDASRMLDPIQHTWNATLTGNQGSHGMSQPEAVYFDSMKGRTFQMPSLAQSMYHMTLNQGFTGGPGPSAR</sequence>
<feature type="region of interest" description="Disordered" evidence="1">
    <location>
        <begin position="540"/>
        <end position="589"/>
    </location>
</feature>
<feature type="compositionally biased region" description="Polar residues" evidence="1">
    <location>
        <begin position="558"/>
        <end position="589"/>
    </location>
</feature>
<dbReference type="SUPFAM" id="SSF55961">
    <property type="entry name" value="Bet v1-like"/>
    <property type="match status" value="1"/>
</dbReference>
<proteinExistence type="predicted"/>
<feature type="compositionally biased region" description="Polar residues" evidence="1">
    <location>
        <begin position="180"/>
        <end position="189"/>
    </location>
</feature>
<feature type="region of interest" description="Disordered" evidence="1">
    <location>
        <begin position="359"/>
        <end position="380"/>
    </location>
</feature>
<dbReference type="EMBL" id="JALJOS010000026">
    <property type="protein sequence ID" value="KAK9825059.1"/>
    <property type="molecule type" value="Genomic_DNA"/>
</dbReference>
<feature type="compositionally biased region" description="Low complexity" evidence="1">
    <location>
        <begin position="425"/>
        <end position="473"/>
    </location>
</feature>
<dbReference type="InterPro" id="IPR023393">
    <property type="entry name" value="START-like_dom_sf"/>
</dbReference>
<protein>
    <submittedName>
        <fullName evidence="2">Uncharacterized protein</fullName>
    </submittedName>
</protein>
<dbReference type="Gene3D" id="3.30.530.20">
    <property type="match status" value="1"/>
</dbReference>
<accession>A0AAW1QUC0</accession>
<feature type="region of interest" description="Disordered" evidence="1">
    <location>
        <begin position="425"/>
        <end position="526"/>
    </location>
</feature>
<feature type="compositionally biased region" description="Low complexity" evidence="1">
    <location>
        <begin position="647"/>
        <end position="678"/>
    </location>
</feature>
<gene>
    <name evidence="2" type="ORF">WJX74_005041</name>
</gene>
<feature type="region of interest" description="Disordered" evidence="1">
    <location>
        <begin position="178"/>
        <end position="236"/>
    </location>
</feature>